<dbReference type="Proteomes" id="UP000243463">
    <property type="component" value="Unassembled WGS sequence"/>
</dbReference>
<evidence type="ECO:0000313" key="3">
    <source>
        <dbReference type="Proteomes" id="UP000243463"/>
    </source>
</evidence>
<evidence type="ECO:0008006" key="4">
    <source>
        <dbReference type="Google" id="ProtNLM"/>
    </source>
</evidence>
<gene>
    <name evidence="2" type="ORF">SAMN05444584_1431</name>
</gene>
<reference evidence="3" key="1">
    <citation type="submission" date="2017-06" db="EMBL/GenBank/DDBJ databases">
        <authorList>
            <person name="Varghese N."/>
            <person name="Submissions S."/>
        </authorList>
    </citation>
    <scope>NUCLEOTIDE SEQUENCE [LARGE SCALE GENOMIC DNA]</scope>
    <source>
        <strain evidence="3">ANC 5114</strain>
    </source>
</reference>
<evidence type="ECO:0000313" key="2">
    <source>
        <dbReference type="EMBL" id="SNQ29477.1"/>
    </source>
</evidence>
<dbReference type="AlphaFoldDB" id="A0A217EGJ7"/>
<accession>A0A217EGJ7</accession>
<evidence type="ECO:0000256" key="1">
    <source>
        <dbReference type="SAM" id="Phobius"/>
    </source>
</evidence>
<keyword evidence="3" id="KW-1185">Reference proteome</keyword>
<sequence>MKFSNNQQGSAVFAITVIVLLLITIIGAVAVRQSMTGLNISTNAQAKQIMFQSSDAALSKFQNANGTLVLSVSNILELSRNNSTDGKEIVFCYQKTQAEFFSNIRYSVTEWIRGQGQPSSSHGVLGYCQAGNNNFFNSGRNAVLTQISIQNLPSETTQPFEGQSLGTDIQSLNSTSGGGNTPQVNYNLRVYAVSLMPTLSSASNENINTCLRSRMNNPINPDSSTSQVSTEQTISQCLNVLAVPFVTLTSDFLLIQDEFQKAGGA</sequence>
<protein>
    <recommendedName>
        <fullName evidence="4">Type IV pilus assembly protein PilX</fullName>
    </recommendedName>
</protein>
<dbReference type="EMBL" id="FZLN01000002">
    <property type="protein sequence ID" value="SNQ29477.1"/>
    <property type="molecule type" value="Genomic_DNA"/>
</dbReference>
<organism evidence="2 3">
    <name type="scientific">Acinetobacter apis</name>
    <dbReference type="NCBI Taxonomy" id="1229165"/>
    <lineage>
        <taxon>Bacteria</taxon>
        <taxon>Pseudomonadati</taxon>
        <taxon>Pseudomonadota</taxon>
        <taxon>Gammaproteobacteria</taxon>
        <taxon>Moraxellales</taxon>
        <taxon>Moraxellaceae</taxon>
        <taxon>Acinetobacter</taxon>
    </lineage>
</organism>
<keyword evidence="1" id="KW-1133">Transmembrane helix</keyword>
<dbReference type="OrthoDB" id="6707347at2"/>
<keyword evidence="1" id="KW-0812">Transmembrane</keyword>
<feature type="transmembrane region" description="Helical" evidence="1">
    <location>
        <begin position="12"/>
        <end position="31"/>
    </location>
</feature>
<name>A0A217EGJ7_9GAMM</name>
<keyword evidence="1" id="KW-0472">Membrane</keyword>
<proteinExistence type="predicted"/>
<dbReference type="RefSeq" id="WP_088823524.1">
    <property type="nucleotide sequence ID" value="NZ_FZLN01000002.1"/>
</dbReference>